<reference evidence="9 10" key="1">
    <citation type="submission" date="2019-07" db="EMBL/GenBank/DDBJ databases">
        <title>Salinicoccus cyprini sp. nov., isolated from gastro-intestinal tract of mirror carp, Cyprinus carpio var. specularis, collected from Gobind Sagar Reservoir, Himachal Pradesh, India.</title>
        <authorList>
            <person name="Talwar C."/>
            <person name="Singh A.K."/>
            <person name="Lal R."/>
            <person name="Negi R.K."/>
        </authorList>
    </citation>
    <scope>NUCLEOTIDE SEQUENCE [LARGE SCALE GENOMIC DNA]</scope>
    <source>
        <strain evidence="9 10">CT19</strain>
    </source>
</reference>
<dbReference type="Pfam" id="PF14693">
    <property type="entry name" value="Ribosomal_TL5_C"/>
    <property type="match status" value="1"/>
</dbReference>
<dbReference type="Gene3D" id="2.170.120.20">
    <property type="entry name" value="Ribosomal protein L25, beta domain"/>
    <property type="match status" value="1"/>
</dbReference>
<protein>
    <recommendedName>
        <fullName evidence="5">Large ribosomal subunit protein bL25</fullName>
    </recommendedName>
    <alternativeName>
        <fullName evidence="5">General stress protein CTC</fullName>
    </alternativeName>
</protein>
<sequence length="222" mass="24027">MAKLASTNREGKAKRSEVTELRAAGKIPAVVYGYEVDNTPVAVDENEFIKVIREVGRNGVIDLDVSGKPVKVMVTEYQADSLKNQITHIDFVAINMKSEVTVDVAIETVGEAAGVAEGGIVEHPIFEVSVTATPDNIPESIQVNVEEMQIGDTLYVSDIRSKGNFTIENEDEEAIVSIVPPQLEEEPEEEEGAETEGEETEGSEEAAEGSEESSDEDNKDEA</sequence>
<proteinExistence type="inferred from homology"/>
<organism evidence="9 10">
    <name type="scientific">Salinicoccus cyprini</name>
    <dbReference type="NCBI Taxonomy" id="2493691"/>
    <lineage>
        <taxon>Bacteria</taxon>
        <taxon>Bacillati</taxon>
        <taxon>Bacillota</taxon>
        <taxon>Bacilli</taxon>
        <taxon>Bacillales</taxon>
        <taxon>Staphylococcaceae</taxon>
        <taxon>Salinicoccus</taxon>
    </lineage>
</organism>
<dbReference type="GO" id="GO:0008097">
    <property type="term" value="F:5S rRNA binding"/>
    <property type="evidence" value="ECO:0007669"/>
    <property type="project" value="InterPro"/>
</dbReference>
<dbReference type="GO" id="GO:0003735">
    <property type="term" value="F:structural constituent of ribosome"/>
    <property type="evidence" value="ECO:0007669"/>
    <property type="project" value="InterPro"/>
</dbReference>
<evidence type="ECO:0000256" key="3">
    <source>
        <dbReference type="ARBA" id="ARBA00022980"/>
    </source>
</evidence>
<dbReference type="EMBL" id="VMSJ01000005">
    <property type="protein sequence ID" value="TVT26932.1"/>
    <property type="molecule type" value="Genomic_DNA"/>
</dbReference>
<comment type="similarity">
    <text evidence="5">Belongs to the bacterial ribosomal protein bL25 family. CTC subfamily.</text>
</comment>
<dbReference type="Proteomes" id="UP000315103">
    <property type="component" value="Unassembled WGS sequence"/>
</dbReference>
<evidence type="ECO:0000259" key="7">
    <source>
        <dbReference type="Pfam" id="PF01386"/>
    </source>
</evidence>
<dbReference type="InterPro" id="IPR020056">
    <property type="entry name" value="Rbsml_bL25/Gln-tRNA_synth_N"/>
</dbReference>
<evidence type="ECO:0000256" key="4">
    <source>
        <dbReference type="ARBA" id="ARBA00023274"/>
    </source>
</evidence>
<feature type="region of interest" description="Disordered" evidence="6">
    <location>
        <begin position="175"/>
        <end position="222"/>
    </location>
</feature>
<name>A0A558ARP7_9STAP</name>
<keyword evidence="4 5" id="KW-0687">Ribonucleoprotein</keyword>
<dbReference type="AlphaFoldDB" id="A0A558ARP7"/>
<evidence type="ECO:0000256" key="2">
    <source>
        <dbReference type="ARBA" id="ARBA00022884"/>
    </source>
</evidence>
<feature type="compositionally biased region" description="Acidic residues" evidence="6">
    <location>
        <begin position="183"/>
        <end position="222"/>
    </location>
</feature>
<dbReference type="PANTHER" id="PTHR33284">
    <property type="entry name" value="RIBOSOMAL PROTEIN L25/GLN-TRNA SYNTHETASE, ANTI-CODON-BINDING DOMAIN-CONTAINING PROTEIN"/>
    <property type="match status" value="1"/>
</dbReference>
<dbReference type="NCBIfam" id="NF004133">
    <property type="entry name" value="PRK05618.2-4"/>
    <property type="match status" value="1"/>
</dbReference>
<accession>A0A558ARP7</accession>
<comment type="subunit">
    <text evidence="5">Part of the 50S ribosomal subunit; part of the 5S rRNA/L5/L18/L25 subcomplex. Contacts the 5S rRNA. Binds to the 5S rRNA independently of L5 and L18.</text>
</comment>
<keyword evidence="3 5" id="KW-0689">Ribosomal protein</keyword>
<dbReference type="PANTHER" id="PTHR33284:SF1">
    <property type="entry name" value="RIBOSOMAL PROTEIN L25_GLN-TRNA SYNTHETASE, ANTI-CODON-BINDING DOMAIN-CONTAINING PROTEIN"/>
    <property type="match status" value="1"/>
</dbReference>
<evidence type="ECO:0000313" key="10">
    <source>
        <dbReference type="Proteomes" id="UP000315103"/>
    </source>
</evidence>
<dbReference type="Gene3D" id="2.40.240.10">
    <property type="entry name" value="Ribosomal Protein L25, Chain P"/>
    <property type="match status" value="1"/>
</dbReference>
<comment type="caution">
    <text evidence="9">The sequence shown here is derived from an EMBL/GenBank/DDBJ whole genome shotgun (WGS) entry which is preliminary data.</text>
</comment>
<dbReference type="OrthoDB" id="9790002at2"/>
<dbReference type="GO" id="GO:0006412">
    <property type="term" value="P:translation"/>
    <property type="evidence" value="ECO:0007669"/>
    <property type="project" value="UniProtKB-UniRule"/>
</dbReference>
<dbReference type="InterPro" id="IPR029751">
    <property type="entry name" value="Ribosomal_L25_dom"/>
</dbReference>
<dbReference type="NCBIfam" id="TIGR00731">
    <property type="entry name" value="bL25_bact_ctc"/>
    <property type="match status" value="1"/>
</dbReference>
<dbReference type="HAMAP" id="MF_01334">
    <property type="entry name" value="Ribosomal_bL25_CTC"/>
    <property type="match status" value="1"/>
</dbReference>
<keyword evidence="1 5" id="KW-0699">rRNA-binding</keyword>
<dbReference type="RefSeq" id="WP_145289768.1">
    <property type="nucleotide sequence ID" value="NZ_VMSJ01000005.1"/>
</dbReference>
<feature type="domain" description="Large ribosomal subunit protein bL25 beta" evidence="8">
    <location>
        <begin position="99"/>
        <end position="182"/>
    </location>
</feature>
<dbReference type="InterPro" id="IPR037121">
    <property type="entry name" value="Ribosomal_bL25_C"/>
</dbReference>
<gene>
    <name evidence="5" type="primary">rplY</name>
    <name evidence="5" type="synonym">ctc</name>
    <name evidence="9" type="ORF">FO441_10505</name>
</gene>
<dbReference type="CDD" id="cd00495">
    <property type="entry name" value="Ribosomal_L25_TL5_CTC"/>
    <property type="match status" value="1"/>
</dbReference>
<evidence type="ECO:0000259" key="8">
    <source>
        <dbReference type="Pfam" id="PF14693"/>
    </source>
</evidence>
<dbReference type="InterPro" id="IPR011035">
    <property type="entry name" value="Ribosomal_bL25/Gln-tRNA_synth"/>
</dbReference>
<evidence type="ECO:0000256" key="6">
    <source>
        <dbReference type="SAM" id="MobiDB-lite"/>
    </source>
</evidence>
<dbReference type="InterPro" id="IPR020930">
    <property type="entry name" value="Ribosomal_uL5_bac-type"/>
</dbReference>
<evidence type="ECO:0000256" key="1">
    <source>
        <dbReference type="ARBA" id="ARBA00022730"/>
    </source>
</evidence>
<evidence type="ECO:0000313" key="9">
    <source>
        <dbReference type="EMBL" id="TVT26932.1"/>
    </source>
</evidence>
<dbReference type="InterPro" id="IPR020057">
    <property type="entry name" value="Ribosomal_bL25_b-dom"/>
</dbReference>
<keyword evidence="10" id="KW-1185">Reference proteome</keyword>
<dbReference type="SUPFAM" id="SSF50715">
    <property type="entry name" value="Ribosomal protein L25-like"/>
    <property type="match status" value="1"/>
</dbReference>
<dbReference type="GO" id="GO:0022625">
    <property type="term" value="C:cytosolic large ribosomal subunit"/>
    <property type="evidence" value="ECO:0007669"/>
    <property type="project" value="TreeGrafter"/>
</dbReference>
<comment type="function">
    <text evidence="5">This is one of the proteins that binds to the 5S RNA in the ribosome where it forms part of the central protuberance.</text>
</comment>
<keyword evidence="2 5" id="KW-0694">RNA-binding</keyword>
<dbReference type="Pfam" id="PF01386">
    <property type="entry name" value="Ribosomal_L25p"/>
    <property type="match status" value="1"/>
</dbReference>
<evidence type="ECO:0000256" key="5">
    <source>
        <dbReference type="HAMAP-Rule" id="MF_01334"/>
    </source>
</evidence>
<feature type="domain" description="Large ribosomal subunit protein bL25 L25" evidence="7">
    <location>
        <begin position="7"/>
        <end position="91"/>
    </location>
</feature>
<dbReference type="InterPro" id="IPR001021">
    <property type="entry name" value="Ribosomal_bL25_long"/>
</dbReference>